<dbReference type="eggNOG" id="arCOG04157">
    <property type="taxonomic scope" value="Archaea"/>
</dbReference>
<accession>E1RK98</accession>
<dbReference type="HOGENOM" id="CLU_006958_2_4_2"/>
<protein>
    <recommendedName>
        <fullName evidence="1">DNA (cytosine-5-)-methyltransferase</fullName>
        <ecNumber evidence="1">2.1.1.37</ecNumber>
    </recommendedName>
</protein>
<dbReference type="InterPro" id="IPR029063">
    <property type="entry name" value="SAM-dependent_MTases_sf"/>
</dbReference>
<evidence type="ECO:0000256" key="3">
    <source>
        <dbReference type="ARBA" id="ARBA00022679"/>
    </source>
</evidence>
<dbReference type="EMBL" id="CP002117">
    <property type="protein sequence ID" value="ADN36911.1"/>
    <property type="molecule type" value="Genomic_DNA"/>
</dbReference>
<evidence type="ECO:0000256" key="1">
    <source>
        <dbReference type="ARBA" id="ARBA00011975"/>
    </source>
</evidence>
<name>E1RK98_METP4</name>
<dbReference type="GO" id="GO:0003886">
    <property type="term" value="F:DNA (cytosine-5-)-methyltransferase activity"/>
    <property type="evidence" value="ECO:0007669"/>
    <property type="project" value="UniProtKB-EC"/>
</dbReference>
<dbReference type="GeneID" id="9744646"/>
<gene>
    <name evidence="6" type="ordered locus">Mpet_2163</name>
</gene>
<sequence length="421" mass="48836">MSQEKIVLDMFAGAGGLTEGFFRNDFNIVTHIEKNTTACHTLATRAFYHSLAKKDRQDIYYDYYDQNLTREEFIEECKSLDIPDPGVFNCELSPERENSIKKMVGGRLEEAGRKDVDVIIGGPPCQAYSVIGRSRDPERMEKDPRNHLYLHYLHFIQEYQPEVFVFENVPGLISAKKGTIHKDFLRRIEEIGYYTPPEPHILNARDFGVLQNRKRIIFIGWKKEHDFEYPNFGNHESGYVVWDVLRDLPELEPGTGTDGPQSYKNVRPSDYLSEYGIRNSDKSVRHHIARSHIERDREIYRIAIKLWNSERKRLHYNELPKNLITHNNLSSFLDRFKVVDGEGLSHAVVAHLSRDGHYFIHPDINQARSLTVREAARLQSFPDDYLFEGSRTSQYVQIGNAVPPLMAEGIGRKINNMLKYC</sequence>
<evidence type="ECO:0000256" key="2">
    <source>
        <dbReference type="ARBA" id="ARBA00022603"/>
    </source>
</evidence>
<dbReference type="Proteomes" id="UP000006565">
    <property type="component" value="Chromosome"/>
</dbReference>
<dbReference type="RefSeq" id="WP_013330088.1">
    <property type="nucleotide sequence ID" value="NC_014507.1"/>
</dbReference>
<organism evidence="6 7">
    <name type="scientific">Methanolacinia petrolearia (strain DSM 11571 / OCM 486 / SEBR 4847)</name>
    <name type="common">Methanoplanus petrolearius</name>
    <dbReference type="NCBI Taxonomy" id="679926"/>
    <lineage>
        <taxon>Archaea</taxon>
        <taxon>Methanobacteriati</taxon>
        <taxon>Methanobacteriota</taxon>
        <taxon>Stenosarchaea group</taxon>
        <taxon>Methanomicrobia</taxon>
        <taxon>Methanomicrobiales</taxon>
        <taxon>Methanomicrobiaceae</taxon>
        <taxon>Methanolacinia</taxon>
    </lineage>
</organism>
<evidence type="ECO:0000313" key="6">
    <source>
        <dbReference type="EMBL" id="ADN36911.1"/>
    </source>
</evidence>
<dbReference type="PANTHER" id="PTHR10629">
    <property type="entry name" value="CYTOSINE-SPECIFIC METHYLTRANSFERASE"/>
    <property type="match status" value="1"/>
</dbReference>
<dbReference type="AlphaFoldDB" id="E1RK98"/>
<evidence type="ECO:0000313" key="7">
    <source>
        <dbReference type="Proteomes" id="UP000006565"/>
    </source>
</evidence>
<dbReference type="PRINTS" id="PR00105">
    <property type="entry name" value="C5METTRFRASE"/>
</dbReference>
<proteinExistence type="inferred from homology"/>
<reference evidence="6 7" key="1">
    <citation type="journal article" date="2010" name="Stand. Genomic Sci.">
        <title>Complete genome sequence of Methanoplanus petrolearius type strain (SEBR 4847).</title>
        <authorList>
            <person name="Brambilla E."/>
            <person name="Djao O.D."/>
            <person name="Daligault H."/>
            <person name="Lapidus A."/>
            <person name="Lucas S."/>
            <person name="Hammon N."/>
            <person name="Nolan M."/>
            <person name="Tice H."/>
            <person name="Cheng J.F."/>
            <person name="Han C."/>
            <person name="Tapia R."/>
            <person name="Goodwin L."/>
            <person name="Pitluck S."/>
            <person name="Liolios K."/>
            <person name="Ivanova N."/>
            <person name="Mavromatis K."/>
            <person name="Mikhailova N."/>
            <person name="Pati A."/>
            <person name="Chen A."/>
            <person name="Palaniappan K."/>
            <person name="Land M."/>
            <person name="Hauser L."/>
            <person name="Chang Y.J."/>
            <person name="Jeffries C.D."/>
            <person name="Rohde M."/>
            <person name="Spring S."/>
            <person name="Sikorski J."/>
            <person name="Goker M."/>
            <person name="Woyke T."/>
            <person name="Bristow J."/>
            <person name="Eisen J.A."/>
            <person name="Markowitz V."/>
            <person name="Hugenholtz P."/>
            <person name="Kyrpides N.C."/>
            <person name="Klenk H.P."/>
        </authorList>
    </citation>
    <scope>NUCLEOTIDE SEQUENCE [LARGE SCALE GENOMIC DNA]</scope>
    <source>
        <strain evidence="7">DSM 11571 / OCM 486 / SEBR 4847</strain>
    </source>
</reference>
<dbReference type="EC" id="2.1.1.37" evidence="1"/>
<keyword evidence="2 6" id="KW-0489">Methyltransferase</keyword>
<keyword evidence="4" id="KW-0949">S-adenosyl-L-methionine</keyword>
<dbReference type="InterPro" id="IPR001525">
    <property type="entry name" value="C5_MeTfrase"/>
</dbReference>
<dbReference type="Pfam" id="PF00145">
    <property type="entry name" value="DNA_methylase"/>
    <property type="match status" value="1"/>
</dbReference>
<dbReference type="PROSITE" id="PS00094">
    <property type="entry name" value="C5_MTASE_1"/>
    <property type="match status" value="1"/>
</dbReference>
<evidence type="ECO:0000256" key="4">
    <source>
        <dbReference type="ARBA" id="ARBA00022691"/>
    </source>
</evidence>
<keyword evidence="7" id="KW-1185">Reference proteome</keyword>
<dbReference type="GO" id="GO:0032259">
    <property type="term" value="P:methylation"/>
    <property type="evidence" value="ECO:0007669"/>
    <property type="project" value="UniProtKB-KW"/>
</dbReference>
<dbReference type="NCBIfam" id="TIGR00675">
    <property type="entry name" value="dcm"/>
    <property type="match status" value="1"/>
</dbReference>
<dbReference type="GO" id="GO:0044027">
    <property type="term" value="P:negative regulation of gene expression via chromosomal CpG island methylation"/>
    <property type="evidence" value="ECO:0007669"/>
    <property type="project" value="TreeGrafter"/>
</dbReference>
<dbReference type="PROSITE" id="PS51679">
    <property type="entry name" value="SAM_MT_C5"/>
    <property type="match status" value="1"/>
</dbReference>
<dbReference type="SUPFAM" id="SSF53335">
    <property type="entry name" value="S-adenosyl-L-methionine-dependent methyltransferases"/>
    <property type="match status" value="1"/>
</dbReference>
<keyword evidence="3 6" id="KW-0808">Transferase</keyword>
<dbReference type="Gene3D" id="3.90.120.10">
    <property type="entry name" value="DNA Methylase, subunit A, domain 2"/>
    <property type="match status" value="1"/>
</dbReference>
<dbReference type="REBASE" id="27870">
    <property type="entry name" value="M.Mpe11571ORF2163P"/>
</dbReference>
<comment type="similarity">
    <text evidence="5">Belongs to the class I-like SAM-binding methyltransferase superfamily. C5-methyltransferase family.</text>
</comment>
<dbReference type="InterPro" id="IPR050390">
    <property type="entry name" value="C5-Methyltransferase"/>
</dbReference>
<dbReference type="KEGG" id="mpi:Mpet_2163"/>
<dbReference type="PANTHER" id="PTHR10629:SF52">
    <property type="entry name" value="DNA (CYTOSINE-5)-METHYLTRANSFERASE 1"/>
    <property type="match status" value="1"/>
</dbReference>
<dbReference type="GO" id="GO:0003677">
    <property type="term" value="F:DNA binding"/>
    <property type="evidence" value="ECO:0007669"/>
    <property type="project" value="TreeGrafter"/>
</dbReference>
<dbReference type="Gene3D" id="3.40.50.150">
    <property type="entry name" value="Vaccinia Virus protein VP39"/>
    <property type="match status" value="1"/>
</dbReference>
<evidence type="ECO:0000256" key="5">
    <source>
        <dbReference type="RuleBase" id="RU000416"/>
    </source>
</evidence>
<dbReference type="InterPro" id="IPR018117">
    <property type="entry name" value="C5_DNA_meth_AS"/>
</dbReference>
<dbReference type="STRING" id="679926.Mpet_2163"/>